<sequence length="274" mass="31081">MEPRIDVMPDKEYFADPALDQSALKQFLVCPAAFVDFLDNGIDVAQRTLDVGSAAHSLVLGEGPNVEVRLDGRTKEGKQQLADLDPDETILLSQTDYDMVHGMADRCDWFRSHAGVAEVALFATDPETGLELKAKLDWLPSFPDYDGVLRLRDYKTHSGNLDSFGKTAKNLGYIIQAVFYQRMYRWCAGYEGPLDFEFIVQSKKRPYLYRPFCFNPKDYEWAGMLISHALRRIKAMRDAHPDDWKTVMAGQGLAQSPEVIEFNDWEIPSLEVTA</sequence>
<dbReference type="Pfam" id="PF12684">
    <property type="entry name" value="DUF3799"/>
    <property type="match status" value="1"/>
</dbReference>
<keyword evidence="3" id="KW-1185">Reference proteome</keyword>
<organism evidence="2 3">
    <name type="scientific">Bifidobacterium platyrrhinorum</name>
    <dbReference type="NCBI Taxonomy" id="2661628"/>
    <lineage>
        <taxon>Bacteria</taxon>
        <taxon>Bacillati</taxon>
        <taxon>Actinomycetota</taxon>
        <taxon>Actinomycetes</taxon>
        <taxon>Bifidobacteriales</taxon>
        <taxon>Bifidobacteriaceae</taxon>
        <taxon>Bifidobacterium</taxon>
    </lineage>
</organism>
<proteinExistence type="predicted"/>
<evidence type="ECO:0000259" key="1">
    <source>
        <dbReference type="Pfam" id="PF12684"/>
    </source>
</evidence>
<evidence type="ECO:0000313" key="2">
    <source>
        <dbReference type="EMBL" id="NEG55409.1"/>
    </source>
</evidence>
<gene>
    <name evidence="2" type="ORF">GFD21_06445</name>
</gene>
<reference evidence="2 3" key="1">
    <citation type="submission" date="2019-10" db="EMBL/GenBank/DDBJ databases">
        <title>Bifidobacterium from non-human primates.</title>
        <authorList>
            <person name="Modesto M."/>
        </authorList>
    </citation>
    <scope>NUCLEOTIDE SEQUENCE [LARGE SCALE GENOMIC DNA]</scope>
    <source>
        <strain evidence="2 3">SMA15</strain>
    </source>
</reference>
<comment type="caution">
    <text evidence="2">The sequence shown here is derived from an EMBL/GenBank/DDBJ whole genome shotgun (WGS) entry which is preliminary data.</text>
</comment>
<protein>
    <recommendedName>
        <fullName evidence="1">Putative exodeoxyribonuclease 8 PDDEXK-like domain-containing protein</fullName>
    </recommendedName>
</protein>
<dbReference type="InterPro" id="IPR011604">
    <property type="entry name" value="PDDEXK-like_dom_sf"/>
</dbReference>
<name>A0A6L9STJ4_9BIFI</name>
<dbReference type="AlphaFoldDB" id="A0A6L9STJ4"/>
<dbReference type="Gene3D" id="3.90.320.10">
    <property type="match status" value="1"/>
</dbReference>
<dbReference type="EMBL" id="WHZV01000005">
    <property type="protein sequence ID" value="NEG55409.1"/>
    <property type="molecule type" value="Genomic_DNA"/>
</dbReference>
<feature type="domain" description="Putative exodeoxyribonuclease 8 PDDEXK-like" evidence="1">
    <location>
        <begin position="22"/>
        <end position="236"/>
    </location>
</feature>
<evidence type="ECO:0000313" key="3">
    <source>
        <dbReference type="Proteomes" id="UP000483293"/>
    </source>
</evidence>
<dbReference type="Proteomes" id="UP000483293">
    <property type="component" value="Unassembled WGS sequence"/>
</dbReference>
<dbReference type="InterPro" id="IPR024432">
    <property type="entry name" value="Put_RecE_PDDEXK-like_dom"/>
</dbReference>
<dbReference type="RefSeq" id="WP_163197123.1">
    <property type="nucleotide sequence ID" value="NZ_WHZV01000005.1"/>
</dbReference>
<accession>A0A6L9STJ4</accession>